<name>A0A2K3ME16_TRIPR</name>
<organism evidence="1 2">
    <name type="scientific">Trifolium pratense</name>
    <name type="common">Red clover</name>
    <dbReference type="NCBI Taxonomy" id="57577"/>
    <lineage>
        <taxon>Eukaryota</taxon>
        <taxon>Viridiplantae</taxon>
        <taxon>Streptophyta</taxon>
        <taxon>Embryophyta</taxon>
        <taxon>Tracheophyta</taxon>
        <taxon>Spermatophyta</taxon>
        <taxon>Magnoliopsida</taxon>
        <taxon>eudicotyledons</taxon>
        <taxon>Gunneridae</taxon>
        <taxon>Pentapetalae</taxon>
        <taxon>rosids</taxon>
        <taxon>fabids</taxon>
        <taxon>Fabales</taxon>
        <taxon>Fabaceae</taxon>
        <taxon>Papilionoideae</taxon>
        <taxon>50 kb inversion clade</taxon>
        <taxon>NPAAA clade</taxon>
        <taxon>Hologalegina</taxon>
        <taxon>IRL clade</taxon>
        <taxon>Trifolieae</taxon>
        <taxon>Trifolium</taxon>
    </lineage>
</organism>
<sequence length="99" mass="11194">MLVIERVCGFECCQVVTRLREADCVRVERVGLRGGGSWRVFGMEEVSTFGALWSHVSSWIDSSLVIAQTLSDHFVQFTDSIGVLRARRSFMQLIWLAVV</sequence>
<comment type="caution">
    <text evidence="1">The sequence shown here is derived from an EMBL/GenBank/DDBJ whole genome shotgun (WGS) entry which is preliminary data.</text>
</comment>
<protein>
    <submittedName>
        <fullName evidence="1">Uncharacterized protein</fullName>
    </submittedName>
</protein>
<dbReference type="AlphaFoldDB" id="A0A2K3ME16"/>
<proteinExistence type="predicted"/>
<dbReference type="Proteomes" id="UP000236291">
    <property type="component" value="Unassembled WGS sequence"/>
</dbReference>
<evidence type="ECO:0000313" key="1">
    <source>
        <dbReference type="EMBL" id="PNX89033.1"/>
    </source>
</evidence>
<dbReference type="EMBL" id="ASHM01058469">
    <property type="protein sequence ID" value="PNX89033.1"/>
    <property type="molecule type" value="Genomic_DNA"/>
</dbReference>
<reference evidence="1 2" key="1">
    <citation type="journal article" date="2014" name="Am. J. Bot.">
        <title>Genome assembly and annotation for red clover (Trifolium pratense; Fabaceae).</title>
        <authorList>
            <person name="Istvanek J."/>
            <person name="Jaros M."/>
            <person name="Krenek A."/>
            <person name="Repkova J."/>
        </authorList>
    </citation>
    <scope>NUCLEOTIDE SEQUENCE [LARGE SCALE GENOMIC DNA]</scope>
    <source>
        <strain evidence="2">cv. Tatra</strain>
        <tissue evidence="1">Young leaves</tissue>
    </source>
</reference>
<reference evidence="1 2" key="2">
    <citation type="journal article" date="2017" name="Front. Plant Sci.">
        <title>Gene Classification and Mining of Molecular Markers Useful in Red Clover (Trifolium pratense) Breeding.</title>
        <authorList>
            <person name="Istvanek J."/>
            <person name="Dluhosova J."/>
            <person name="Dluhos P."/>
            <person name="Patkova L."/>
            <person name="Nedelnik J."/>
            <person name="Repkova J."/>
        </authorList>
    </citation>
    <scope>NUCLEOTIDE SEQUENCE [LARGE SCALE GENOMIC DNA]</scope>
    <source>
        <strain evidence="2">cv. Tatra</strain>
        <tissue evidence="1">Young leaves</tissue>
    </source>
</reference>
<evidence type="ECO:0000313" key="2">
    <source>
        <dbReference type="Proteomes" id="UP000236291"/>
    </source>
</evidence>
<gene>
    <name evidence="1" type="ORF">L195_g045150</name>
</gene>
<accession>A0A2K3ME16</accession>